<dbReference type="AlphaFoldDB" id="A0A6A4GRW3"/>
<reference evidence="2" key="1">
    <citation type="journal article" date="2019" name="Environ. Microbiol.">
        <title>Fungal ecological strategies reflected in gene transcription - a case study of two litter decomposers.</title>
        <authorList>
            <person name="Barbi F."/>
            <person name="Kohler A."/>
            <person name="Barry K."/>
            <person name="Baskaran P."/>
            <person name="Daum C."/>
            <person name="Fauchery L."/>
            <person name="Ihrmark K."/>
            <person name="Kuo A."/>
            <person name="LaButti K."/>
            <person name="Lipzen A."/>
            <person name="Morin E."/>
            <person name="Grigoriev I.V."/>
            <person name="Henrissat B."/>
            <person name="Lindahl B."/>
            <person name="Martin F."/>
        </authorList>
    </citation>
    <scope>NUCLEOTIDE SEQUENCE</scope>
    <source>
        <strain evidence="2">JB14</strain>
    </source>
</reference>
<evidence type="ECO:0000313" key="2">
    <source>
        <dbReference type="EMBL" id="KAE9388050.1"/>
    </source>
</evidence>
<proteinExistence type="predicted"/>
<gene>
    <name evidence="2" type="ORF">BT96DRAFT_737037</name>
</gene>
<evidence type="ECO:0000313" key="3">
    <source>
        <dbReference type="Proteomes" id="UP000799118"/>
    </source>
</evidence>
<dbReference type="Proteomes" id="UP000799118">
    <property type="component" value="Unassembled WGS sequence"/>
</dbReference>
<feature type="non-terminal residue" evidence="2">
    <location>
        <position position="51"/>
    </location>
</feature>
<sequence>NPEPYHTSLLSGSGWIEELLNGHQDRMKDNLATRPPLFCCLECNLIQKGGL</sequence>
<keyword evidence="3" id="KW-1185">Reference proteome</keyword>
<dbReference type="EMBL" id="ML769764">
    <property type="protein sequence ID" value="KAE9388050.1"/>
    <property type="molecule type" value="Genomic_DNA"/>
</dbReference>
<feature type="domain" description="DUF8040" evidence="1">
    <location>
        <begin position="7"/>
        <end position="51"/>
    </location>
</feature>
<evidence type="ECO:0000259" key="1">
    <source>
        <dbReference type="Pfam" id="PF26138"/>
    </source>
</evidence>
<name>A0A6A4GRW3_9AGAR</name>
<dbReference type="InterPro" id="IPR058353">
    <property type="entry name" value="DUF8040"/>
</dbReference>
<dbReference type="Pfam" id="PF26138">
    <property type="entry name" value="DUF8040"/>
    <property type="match status" value="1"/>
</dbReference>
<organism evidence="2 3">
    <name type="scientific">Gymnopus androsaceus JB14</name>
    <dbReference type="NCBI Taxonomy" id="1447944"/>
    <lineage>
        <taxon>Eukaryota</taxon>
        <taxon>Fungi</taxon>
        <taxon>Dikarya</taxon>
        <taxon>Basidiomycota</taxon>
        <taxon>Agaricomycotina</taxon>
        <taxon>Agaricomycetes</taxon>
        <taxon>Agaricomycetidae</taxon>
        <taxon>Agaricales</taxon>
        <taxon>Marasmiineae</taxon>
        <taxon>Omphalotaceae</taxon>
        <taxon>Gymnopus</taxon>
    </lineage>
</organism>
<accession>A0A6A4GRW3</accession>
<dbReference type="OrthoDB" id="2430314at2759"/>
<protein>
    <recommendedName>
        <fullName evidence="1">DUF8040 domain-containing protein</fullName>
    </recommendedName>
</protein>
<feature type="non-terminal residue" evidence="2">
    <location>
        <position position="1"/>
    </location>
</feature>